<dbReference type="GeneID" id="14212380"/>
<dbReference type="eggNOG" id="arCOG01870">
    <property type="taxonomic scope" value="Archaea"/>
</dbReference>
<dbReference type="eggNOG" id="arCOG01869">
    <property type="taxonomic scope" value="Archaea"/>
</dbReference>
<dbReference type="PANTHER" id="PTHR35336:SF5">
    <property type="entry name" value="ADENOSYLCOBINAMIDE AMIDOHYDROLASE"/>
    <property type="match status" value="1"/>
</dbReference>
<dbReference type="Gene3D" id="1.10.3760.10">
    <property type="entry name" value="PgpA-like"/>
    <property type="match status" value="1"/>
</dbReference>
<dbReference type="OrthoDB" id="45993at2157"/>
<dbReference type="Proteomes" id="UP000010469">
    <property type="component" value="Chromosome"/>
</dbReference>
<keyword evidence="2" id="KW-1185">Reference proteome</keyword>
<dbReference type="GO" id="GO:0006629">
    <property type="term" value="P:lipid metabolic process"/>
    <property type="evidence" value="ECO:0007669"/>
    <property type="project" value="InterPro"/>
</dbReference>
<dbReference type="AlphaFoldDB" id="L0ACH2"/>
<dbReference type="SUPFAM" id="SSF101307">
    <property type="entry name" value="YutG-like"/>
    <property type="match status" value="1"/>
</dbReference>
<proteinExistence type="predicted"/>
<protein>
    <recommendedName>
        <fullName evidence="3">Adenosylcobinamide amidohydrolase</fullName>
    </recommendedName>
</protein>
<name>L0ACH2_CALLD</name>
<dbReference type="EMBL" id="CP003378">
    <property type="protein sequence ID" value="AFZ70842.1"/>
    <property type="molecule type" value="Genomic_DNA"/>
</dbReference>
<dbReference type="KEGG" id="clg:Calag_1120"/>
<organism evidence="1 2">
    <name type="scientific">Caldisphaera lagunensis (strain DSM 15908 / JCM 11604 / ANMR 0165 / IC-154)</name>
    <dbReference type="NCBI Taxonomy" id="1056495"/>
    <lineage>
        <taxon>Archaea</taxon>
        <taxon>Thermoproteota</taxon>
        <taxon>Thermoprotei</taxon>
        <taxon>Acidilobales</taxon>
        <taxon>Caldisphaeraceae</taxon>
        <taxon>Caldisphaera</taxon>
    </lineage>
</organism>
<evidence type="ECO:0008006" key="3">
    <source>
        <dbReference type="Google" id="ProtNLM"/>
    </source>
</evidence>
<reference evidence="2" key="1">
    <citation type="submission" date="2012-03" db="EMBL/GenBank/DDBJ databases">
        <title>Complete genome of Caldisphaera lagunensis DSM 15908.</title>
        <authorList>
            <person name="Lucas S."/>
            <person name="Copeland A."/>
            <person name="Lapidus A."/>
            <person name="Glavina del Rio T."/>
            <person name="Dalin E."/>
            <person name="Tice H."/>
            <person name="Bruce D."/>
            <person name="Goodwin L."/>
            <person name="Pitluck S."/>
            <person name="Peters L."/>
            <person name="Mikhailova N."/>
            <person name="Teshima H."/>
            <person name="Kyrpides N."/>
            <person name="Mavromatis K."/>
            <person name="Ivanova N."/>
            <person name="Brettin T."/>
            <person name="Detter J.C."/>
            <person name="Han C."/>
            <person name="Larimer F."/>
            <person name="Land M."/>
            <person name="Hauser L."/>
            <person name="Markowitz V."/>
            <person name="Cheng J.-F."/>
            <person name="Hugenholtz P."/>
            <person name="Woyke T."/>
            <person name="Wu D."/>
            <person name="Spring S."/>
            <person name="Schroeder M."/>
            <person name="Brambilla E."/>
            <person name="Klenk H.-P."/>
            <person name="Eisen J.A."/>
        </authorList>
    </citation>
    <scope>NUCLEOTIDE SEQUENCE [LARGE SCALE GENOMIC DNA]</scope>
    <source>
        <strain evidence="2">DSM 15908 / JCM 11604 / IC-154</strain>
    </source>
</reference>
<dbReference type="RefSeq" id="WP_015232739.1">
    <property type="nucleotide sequence ID" value="NC_019791.1"/>
</dbReference>
<dbReference type="InterPro" id="IPR002808">
    <property type="entry name" value="AdoCbi_amidolase"/>
</dbReference>
<dbReference type="STRING" id="1056495.Calag_1120"/>
<dbReference type="Pfam" id="PF01955">
    <property type="entry name" value="CbiZ"/>
    <property type="match status" value="1"/>
</dbReference>
<dbReference type="PANTHER" id="PTHR35336">
    <property type="entry name" value="ADENOSYLCOBINAMIDE AMIDOHYDROLASE"/>
    <property type="match status" value="1"/>
</dbReference>
<evidence type="ECO:0000313" key="1">
    <source>
        <dbReference type="EMBL" id="AFZ70842.1"/>
    </source>
</evidence>
<dbReference type="InterPro" id="IPR036681">
    <property type="entry name" value="PgpA-like_sf"/>
</dbReference>
<dbReference type="InterPro" id="IPR052209">
    <property type="entry name" value="CbiZ"/>
</dbReference>
<dbReference type="GO" id="GO:0008962">
    <property type="term" value="F:phosphatidylglycerophosphatase activity"/>
    <property type="evidence" value="ECO:0007669"/>
    <property type="project" value="InterPro"/>
</dbReference>
<gene>
    <name evidence="1" type="ordered locus">Calag_1120</name>
</gene>
<dbReference type="InParanoid" id="L0ACH2"/>
<dbReference type="HOGENOM" id="CLU_833194_0_0_2"/>
<sequence>MVNIKIIDNNLILEFDKEMNILTTVHINAITKSKHILINHVEKDFKTNDIEGFKKEVLKKLGLSLNTPVFLTAVDIKNYKIKENEFGGALITAGFEVPNCIYQKDLFNGMCGGTINIISWVNIKLTLNGLLDLFRTITETKCLASSDLLLRCESRASGTSSDGIGVAAEISNDGFMFSGLATYHGNAIAKLIYETLVSFNNEQTLLKRSLGISLEELVEQAMIIYKKAPVPNVDEKTVYNMIYSELNNELKDPNVWSYIIAARELDLRGVSNTFPYLNKEEFERDSKRIIADEALASSLSIYLSGFKGLTSTYWVDTIKDKENLKFSHLPMFEDDIVSALIGSTLSRIYDKLLGAK</sequence>
<evidence type="ECO:0000313" key="2">
    <source>
        <dbReference type="Proteomes" id="UP000010469"/>
    </source>
</evidence>
<accession>L0ACH2</accession>